<accession>A0AB34KTR1</accession>
<dbReference type="AlphaFoldDB" id="A0AB34KTR1"/>
<proteinExistence type="predicted"/>
<comment type="caution">
    <text evidence="1">The sequence shown here is derived from an EMBL/GenBank/DDBJ whole genome shotgun (WGS) entry which is preliminary data.</text>
</comment>
<gene>
    <name evidence="1" type="ORF">WHR41_04616</name>
</gene>
<dbReference type="RefSeq" id="XP_069229788.1">
    <property type="nucleotide sequence ID" value="XM_069373222.1"/>
</dbReference>
<evidence type="ECO:0000313" key="1">
    <source>
        <dbReference type="EMBL" id="KAL1586683.1"/>
    </source>
</evidence>
<organism evidence="1 2">
    <name type="scientific">Cladosporium halotolerans</name>
    <dbReference type="NCBI Taxonomy" id="1052096"/>
    <lineage>
        <taxon>Eukaryota</taxon>
        <taxon>Fungi</taxon>
        <taxon>Dikarya</taxon>
        <taxon>Ascomycota</taxon>
        <taxon>Pezizomycotina</taxon>
        <taxon>Dothideomycetes</taxon>
        <taxon>Dothideomycetidae</taxon>
        <taxon>Cladosporiales</taxon>
        <taxon>Cladosporiaceae</taxon>
        <taxon>Cladosporium</taxon>
    </lineage>
</organism>
<sequence length="207" mass="23756">MSFLNKWLGFNKAPSAPLPNSVAKSPLFKLPPELRNMIWEYATYEEHVGPGECIVSTANGVPEPALTRTCKIIREESLGMYFNINEVVLIIKDFNVDAALFLARKLRDLMDRDNVHVPQYYFSQTGQRNWHNLKNWLKMTHASKVRGMLGTLDPVETVPDEWRVIFGLFNTVALMDSKPWAEIEPTLEHLRYGLIAYDSDWASDEVL</sequence>
<dbReference type="EMBL" id="JAAQHG020000013">
    <property type="protein sequence ID" value="KAL1586683.1"/>
    <property type="molecule type" value="Genomic_DNA"/>
</dbReference>
<dbReference type="Proteomes" id="UP000803884">
    <property type="component" value="Unassembled WGS sequence"/>
</dbReference>
<evidence type="ECO:0000313" key="2">
    <source>
        <dbReference type="Proteomes" id="UP000803884"/>
    </source>
</evidence>
<protein>
    <submittedName>
        <fullName evidence="1">Uncharacterized protein</fullName>
    </submittedName>
</protein>
<reference evidence="1 2" key="1">
    <citation type="journal article" date="2020" name="Microbiol. Resour. Announc.">
        <title>Draft Genome Sequence of a Cladosporium Species Isolated from the Mesophotic Ascidian Didemnum maculosum.</title>
        <authorList>
            <person name="Gioti A."/>
            <person name="Siaperas R."/>
            <person name="Nikolaivits E."/>
            <person name="Le Goff G."/>
            <person name="Ouazzani J."/>
            <person name="Kotoulas G."/>
            <person name="Topakas E."/>
        </authorList>
    </citation>
    <scope>NUCLEOTIDE SEQUENCE [LARGE SCALE GENOMIC DNA]</scope>
    <source>
        <strain evidence="1 2">TM138-S3</strain>
    </source>
</reference>
<dbReference type="GeneID" id="96006060"/>
<name>A0AB34KTR1_9PEZI</name>
<keyword evidence="2" id="KW-1185">Reference proteome</keyword>